<keyword evidence="3" id="KW-1185">Reference proteome</keyword>
<keyword evidence="2" id="KW-0808">Transferase</keyword>
<keyword evidence="1" id="KW-0812">Transmembrane</keyword>
<dbReference type="PANTHER" id="PTHR43463:SF1">
    <property type="entry name" value="NICOTINATE-NUCLEOTIDE--DIMETHYLBENZIMIDAZOLE PHOSPHORIBOSYLTRANSFERASE"/>
    <property type="match status" value="1"/>
</dbReference>
<keyword evidence="2" id="KW-0328">Glycosyltransferase</keyword>
<evidence type="ECO:0000313" key="3">
    <source>
        <dbReference type="Proteomes" id="UP000548476"/>
    </source>
</evidence>
<sequence>MSTESSSADTAPEPAAIDITQVTAPFPDEAFSGATRNRLTTLDLPGGGFGNAANLLAWVGRVQGSENPKPFTKVRAIVLAGGFAGDFAAGDEDLSRRLAEVRDGSSPLSVLADAAGIGLQIVEADEAKAPESGDTMTEDEVTSAMKRGAALADAAVDSGADLIVLGALGQGLRTAAIALAAHATNSEAIGWLPRVLAEPGRYDDEAWMRRAAAVRDASTNARPQARRAQVMLRVLGGPALAVATGLIIGAALRRTPILYDGPVAAAAAIMARDVTLGAPKWCYAPDHGPHKPVEKVNDLIGYLPVFDLKLDLGEGATALSLLPVVNTLLAMSSTGKVHAPARDDGDAT</sequence>
<comment type="caution">
    <text evidence="2">The sequence shown here is derived from an EMBL/GenBank/DDBJ whole genome shotgun (WGS) entry which is preliminary data.</text>
</comment>
<dbReference type="AlphaFoldDB" id="A0A841FRY0"/>
<dbReference type="Pfam" id="PF02277">
    <property type="entry name" value="DBI_PRT"/>
    <property type="match status" value="1"/>
</dbReference>
<name>A0A841FRY0_9ACTN</name>
<dbReference type="InterPro" id="IPR036087">
    <property type="entry name" value="Nict_dMeBzImd_PRibTrfase_sf"/>
</dbReference>
<dbReference type="GO" id="GO:0008939">
    <property type="term" value="F:nicotinate-nucleotide-dimethylbenzimidazole phosphoribosyltransferase activity"/>
    <property type="evidence" value="ECO:0007669"/>
    <property type="project" value="UniProtKB-EC"/>
</dbReference>
<reference evidence="2 3" key="1">
    <citation type="submission" date="2020-08" db="EMBL/GenBank/DDBJ databases">
        <title>Genomic Encyclopedia of Type Strains, Phase IV (KMG-IV): sequencing the most valuable type-strain genomes for metagenomic binning, comparative biology and taxonomic classification.</title>
        <authorList>
            <person name="Goeker M."/>
        </authorList>
    </citation>
    <scope>NUCLEOTIDE SEQUENCE [LARGE SCALE GENOMIC DNA]</scope>
    <source>
        <strain evidence="2 3">YIM 65646</strain>
    </source>
</reference>
<accession>A0A841FRY0</accession>
<dbReference type="SUPFAM" id="SSF52733">
    <property type="entry name" value="Nicotinate mononucleotide:5,6-dimethylbenzimidazole phosphoribosyltransferase (CobT)"/>
    <property type="match status" value="1"/>
</dbReference>
<protein>
    <submittedName>
        <fullName evidence="2">Nicotinate-nucleotide--dimethylbenzimidazole phosphoribosyltransferase</fullName>
        <ecNumber evidence="2">2.4.2.21</ecNumber>
    </submittedName>
</protein>
<dbReference type="EMBL" id="JACHGT010000005">
    <property type="protein sequence ID" value="MBB6034720.1"/>
    <property type="molecule type" value="Genomic_DNA"/>
</dbReference>
<dbReference type="RefSeq" id="WP_184787590.1">
    <property type="nucleotide sequence ID" value="NZ_BONT01000068.1"/>
</dbReference>
<evidence type="ECO:0000256" key="1">
    <source>
        <dbReference type="SAM" id="Phobius"/>
    </source>
</evidence>
<evidence type="ECO:0000313" key="2">
    <source>
        <dbReference type="EMBL" id="MBB6034720.1"/>
    </source>
</evidence>
<feature type="transmembrane region" description="Helical" evidence="1">
    <location>
        <begin position="230"/>
        <end position="252"/>
    </location>
</feature>
<proteinExistence type="predicted"/>
<keyword evidence="1" id="KW-0472">Membrane</keyword>
<keyword evidence="1" id="KW-1133">Transmembrane helix</keyword>
<dbReference type="EC" id="2.4.2.21" evidence="2"/>
<dbReference type="Gene3D" id="3.40.50.10210">
    <property type="match status" value="1"/>
</dbReference>
<dbReference type="Proteomes" id="UP000548476">
    <property type="component" value="Unassembled WGS sequence"/>
</dbReference>
<gene>
    <name evidence="2" type="ORF">HNR73_002574</name>
</gene>
<dbReference type="PANTHER" id="PTHR43463">
    <property type="entry name" value="NICOTINATE-NUCLEOTIDE--DIMETHYLBENZIMIDAZOLE PHOSPHORIBOSYLTRANSFERASE"/>
    <property type="match status" value="1"/>
</dbReference>
<dbReference type="InterPro" id="IPR003200">
    <property type="entry name" value="Nict_dMeBzImd_PRibTrfase"/>
</dbReference>
<organism evidence="2 3">
    <name type="scientific">Phytomonospora endophytica</name>
    <dbReference type="NCBI Taxonomy" id="714109"/>
    <lineage>
        <taxon>Bacteria</taxon>
        <taxon>Bacillati</taxon>
        <taxon>Actinomycetota</taxon>
        <taxon>Actinomycetes</taxon>
        <taxon>Micromonosporales</taxon>
        <taxon>Micromonosporaceae</taxon>
        <taxon>Phytomonospora</taxon>
    </lineage>
</organism>